<gene>
    <name evidence="1" type="ordered locus">SYNW2235</name>
</gene>
<organism evidence="1 2">
    <name type="scientific">Parasynechococcus marenigrum (strain WH8102)</name>
    <dbReference type="NCBI Taxonomy" id="84588"/>
    <lineage>
        <taxon>Bacteria</taxon>
        <taxon>Bacillati</taxon>
        <taxon>Cyanobacteriota</taxon>
        <taxon>Cyanophyceae</taxon>
        <taxon>Synechococcales</taxon>
        <taxon>Prochlorococcaceae</taxon>
        <taxon>Parasynechococcus</taxon>
        <taxon>Parasynechococcus marenigrum</taxon>
    </lineage>
</organism>
<name>Q7U440_PARMW</name>
<dbReference type="HOGENOM" id="CLU_2511538_0_0_3"/>
<evidence type="ECO:0000313" key="2">
    <source>
        <dbReference type="Proteomes" id="UP000001422"/>
    </source>
</evidence>
<evidence type="ECO:0000313" key="1">
    <source>
        <dbReference type="EMBL" id="CAE08750.1"/>
    </source>
</evidence>
<dbReference type="AlphaFoldDB" id="Q7U440"/>
<proteinExistence type="predicted"/>
<reference evidence="1 2" key="1">
    <citation type="journal article" date="2003" name="Nature">
        <title>The genome of a motile marine Synechococcus.</title>
        <authorList>
            <person name="Palenik B."/>
            <person name="Brahamsha B."/>
            <person name="Larimer F."/>
            <person name="Land M."/>
            <person name="Hauser L."/>
            <person name="Chain P."/>
            <person name="Lamerdin J."/>
            <person name="Regala W."/>
            <person name="Allen E.A."/>
            <person name="McCarren J."/>
            <person name="Paulsen I."/>
            <person name="Dufresne A."/>
            <person name="Partensky F."/>
            <person name="Webb E."/>
            <person name="Waterbury J."/>
        </authorList>
    </citation>
    <scope>NUCLEOTIDE SEQUENCE [LARGE SCALE GENOMIC DNA]</scope>
    <source>
        <strain evidence="1 2">WH8102</strain>
    </source>
</reference>
<protein>
    <submittedName>
        <fullName evidence="1">Uncharacterized protein</fullName>
    </submittedName>
</protein>
<sequence length="85" mass="10203">MLWLFYRQKRNFHDNRLPEAEDFLNSRLGSANHHGARSPAVQWISGINLKFLSQRKICTHPKSLRESVQRRSRRPALRFLFLFRP</sequence>
<accession>Q7U440</accession>
<dbReference type="EMBL" id="BX569695">
    <property type="protein sequence ID" value="CAE08750.1"/>
    <property type="molecule type" value="Genomic_DNA"/>
</dbReference>
<keyword evidence="2" id="KW-1185">Reference proteome</keyword>
<dbReference type="KEGG" id="syw:SYNW2235"/>
<dbReference type="STRING" id="84588.SYNW2235"/>
<dbReference type="Proteomes" id="UP000001422">
    <property type="component" value="Chromosome"/>
</dbReference>